<dbReference type="PROSITE" id="PS51856">
    <property type="entry name" value="RHO_RNA_BD"/>
    <property type="match status" value="1"/>
</dbReference>
<evidence type="ECO:0000256" key="6">
    <source>
        <dbReference type="ARBA" id="ARBA00022884"/>
    </source>
</evidence>
<dbReference type="CDD" id="cd01128">
    <property type="entry name" value="rho_factor_C"/>
    <property type="match status" value="1"/>
</dbReference>
<organism evidence="14 15">
    <name type="scientific">Homoserinimonas aerilata</name>
    <dbReference type="NCBI Taxonomy" id="1162970"/>
    <lineage>
        <taxon>Bacteria</taxon>
        <taxon>Bacillati</taxon>
        <taxon>Actinomycetota</taxon>
        <taxon>Actinomycetes</taxon>
        <taxon>Micrococcales</taxon>
        <taxon>Microbacteriaceae</taxon>
        <taxon>Homoserinimonas</taxon>
    </lineage>
</organism>
<dbReference type="EMBL" id="VFOM01000001">
    <property type="protein sequence ID" value="TQL48521.1"/>
    <property type="molecule type" value="Genomic_DNA"/>
</dbReference>
<dbReference type="GO" id="GO:0004386">
    <property type="term" value="F:helicase activity"/>
    <property type="evidence" value="ECO:0007669"/>
    <property type="project" value="UniProtKB-UniRule"/>
</dbReference>
<feature type="compositionally biased region" description="Gly residues" evidence="12">
    <location>
        <begin position="252"/>
        <end position="262"/>
    </location>
</feature>
<comment type="caution">
    <text evidence="9">Lacks conserved residue(s) required for the propagation of feature annotation.</text>
</comment>
<accession>A0A542YKC4</accession>
<protein>
    <recommendedName>
        <fullName evidence="9 10">Transcription termination factor Rho</fullName>
        <ecNumber evidence="9 10">3.6.4.-</ecNumber>
    </recommendedName>
    <alternativeName>
        <fullName evidence="9">ATP-dependent helicase Rho</fullName>
    </alternativeName>
</protein>
<dbReference type="AlphaFoldDB" id="A0A542YKC4"/>
<feature type="compositionally biased region" description="Low complexity" evidence="12">
    <location>
        <begin position="84"/>
        <end position="138"/>
    </location>
</feature>
<evidence type="ECO:0000256" key="10">
    <source>
        <dbReference type="NCBIfam" id="TIGR00767"/>
    </source>
</evidence>
<dbReference type="SUPFAM" id="SSF68912">
    <property type="entry name" value="Rho N-terminal domain-like"/>
    <property type="match status" value="1"/>
</dbReference>
<feature type="binding site" evidence="9">
    <location>
        <begin position="465"/>
        <end position="470"/>
    </location>
    <ligand>
        <name>ATP</name>
        <dbReference type="ChEBI" id="CHEBI:30616"/>
    </ligand>
</feature>
<feature type="compositionally biased region" description="Low complexity" evidence="12">
    <location>
        <begin position="58"/>
        <end position="76"/>
    </location>
</feature>
<sequence>MTDPIIRAAGPDSHAELSKLRLPELQALAAELGISGASKLRKGALVDAINETQNSNTSAPAEQAAAEPSSSEAPAAPRKRASRRATASGGVITTTEAEAPAAAPVAAPAAAPVAAPAAAATTETAAPAAEAEAPAAKAPSRRRTAPKAAAEHANGGESGVDASSAAAPAEKATDAAAGVDADAAAEKPQRSGRGGARNAQKPAVEGEQSSADNGGSDNNGDNADNNDNGDGSERPQRSRSRNRGRGQKNNDGQGGNQQGGSQQGQQQGGNQQSQQDGGQSDGNQSDGGRGNQQRRQQDLDGERGGRGRYRDRKRRGPGGDEFEPEITEDDVLIPVAGILDVLDNYAFVRTTGYLPGNNDVYVSLGQVKKYNLRKGDAVVGAIRQPRDNDNQGGRQKYNAIVKIDSINGLPIEQAGERVEFGKLTPLYPSERLRLETEPQKLTTRIIDLVSPIGKGQRGLIVSPPKAGKTLVLQAIANAIAKNNPEVHLMVVLVDERPEEVTDMQRTVKGEVIASTFDRPAEDHTTVAELAIERAKRLVELGHDVVVLLDSITRLGRAYNLAAPASGRILSGGVDSSALYPPKRFFGAARNIEDGGSLTILATALVETGSKMDEVIFEEFKGTGNMELRLSRQLADKRIFPAVDVNASGTRREEMLMGTDEVKVTWKLRRALAGVDTQQALEIVLGKLKETQSNVEFLMQIQKSLPGAAANKED</sequence>
<evidence type="ECO:0000256" key="2">
    <source>
        <dbReference type="ARBA" id="ARBA00022741"/>
    </source>
</evidence>
<feature type="binding site" evidence="9">
    <location>
        <begin position="453"/>
        <end position="458"/>
    </location>
    <ligand>
        <name>ATP</name>
        <dbReference type="ChEBI" id="CHEBI:30616"/>
    </ligand>
</feature>
<dbReference type="EC" id="3.6.4.-" evidence="9 10"/>
<dbReference type="GO" id="GO:0005524">
    <property type="term" value="F:ATP binding"/>
    <property type="evidence" value="ECO:0007669"/>
    <property type="project" value="UniProtKB-UniRule"/>
</dbReference>
<feature type="compositionally biased region" description="Basic and acidic residues" evidence="12">
    <location>
        <begin position="295"/>
        <end position="305"/>
    </location>
</feature>
<feature type="compositionally biased region" description="Basic residues" evidence="12">
    <location>
        <begin position="306"/>
        <end position="316"/>
    </location>
</feature>
<evidence type="ECO:0000256" key="3">
    <source>
        <dbReference type="ARBA" id="ARBA00022801"/>
    </source>
</evidence>
<dbReference type="InterPro" id="IPR011113">
    <property type="entry name" value="Rho_RNA-bd"/>
</dbReference>
<keyword evidence="7 9" id="KW-0805">Transcription regulation</keyword>
<dbReference type="OrthoDB" id="9805197at2"/>
<evidence type="ECO:0000256" key="8">
    <source>
        <dbReference type="ARBA" id="ARBA00023163"/>
    </source>
</evidence>
<evidence type="ECO:0000256" key="11">
    <source>
        <dbReference type="PROSITE-ProRule" id="PRU01203"/>
    </source>
</evidence>
<feature type="domain" description="Rho RNA-BD" evidence="13">
    <location>
        <begin position="332"/>
        <end position="410"/>
    </location>
</feature>
<reference evidence="14 15" key="1">
    <citation type="submission" date="2019-06" db="EMBL/GenBank/DDBJ databases">
        <title>Sequencing the genomes of 1000 actinobacteria strains.</title>
        <authorList>
            <person name="Klenk H.-P."/>
        </authorList>
    </citation>
    <scope>NUCLEOTIDE SEQUENCE [LARGE SCALE GENOMIC DNA]</scope>
    <source>
        <strain evidence="14 15">DSM 26477</strain>
    </source>
</reference>
<dbReference type="NCBIfam" id="TIGR00767">
    <property type="entry name" value="rho"/>
    <property type="match status" value="1"/>
</dbReference>
<feature type="compositionally biased region" description="Low complexity" evidence="12">
    <location>
        <begin position="209"/>
        <end position="229"/>
    </location>
</feature>
<comment type="function">
    <text evidence="9">Facilitates transcription termination by a mechanism that involves Rho binding to the nascent RNA, activation of Rho's RNA-dependent ATPase activity, and release of the mRNA from the DNA template.</text>
</comment>
<dbReference type="PANTHER" id="PTHR46425:SF1">
    <property type="entry name" value="TRANSCRIPTION TERMINATION FACTOR RHO"/>
    <property type="match status" value="1"/>
</dbReference>
<evidence type="ECO:0000259" key="13">
    <source>
        <dbReference type="PROSITE" id="PS51856"/>
    </source>
</evidence>
<evidence type="ECO:0000256" key="4">
    <source>
        <dbReference type="ARBA" id="ARBA00022806"/>
    </source>
</evidence>
<dbReference type="Pfam" id="PF07498">
    <property type="entry name" value="Rho_N"/>
    <property type="match status" value="1"/>
</dbReference>
<feature type="region of interest" description="Disordered" evidence="12">
    <location>
        <begin position="51"/>
        <end position="326"/>
    </location>
</feature>
<dbReference type="GO" id="GO:0008186">
    <property type="term" value="F:ATP-dependent activity, acting on RNA"/>
    <property type="evidence" value="ECO:0007669"/>
    <property type="project" value="UniProtKB-UniRule"/>
</dbReference>
<dbReference type="InterPro" id="IPR036269">
    <property type="entry name" value="Rho_N_sf"/>
</dbReference>
<comment type="subunit">
    <text evidence="9">Homohexamer. The homohexamer assembles into an open ring structure.</text>
</comment>
<dbReference type="SUPFAM" id="SSF52540">
    <property type="entry name" value="P-loop containing nucleoside triphosphate hydrolases"/>
    <property type="match status" value="1"/>
</dbReference>
<comment type="similarity">
    <text evidence="9 11">Belongs to the Rho family.</text>
</comment>
<evidence type="ECO:0000256" key="5">
    <source>
        <dbReference type="ARBA" id="ARBA00022840"/>
    </source>
</evidence>
<dbReference type="NCBIfam" id="NF006886">
    <property type="entry name" value="PRK09376.1"/>
    <property type="match status" value="1"/>
</dbReference>
<evidence type="ECO:0000313" key="15">
    <source>
        <dbReference type="Proteomes" id="UP000317998"/>
    </source>
</evidence>
<comment type="caution">
    <text evidence="14">The sequence shown here is derived from an EMBL/GenBank/DDBJ whole genome shotgun (WGS) entry which is preliminary data.</text>
</comment>
<keyword evidence="15" id="KW-1185">Reference proteome</keyword>
<keyword evidence="8 9" id="KW-0804">Transcription</keyword>
<dbReference type="RefSeq" id="WP_141880611.1">
    <property type="nucleotide sequence ID" value="NZ_VFOM01000001.1"/>
</dbReference>
<dbReference type="HAMAP" id="MF_01884">
    <property type="entry name" value="Rho"/>
    <property type="match status" value="1"/>
</dbReference>
<evidence type="ECO:0000256" key="1">
    <source>
        <dbReference type="ARBA" id="ARBA00022472"/>
    </source>
</evidence>
<keyword evidence="5 9" id="KW-0067">ATP-binding</keyword>
<gene>
    <name evidence="9" type="primary">rho</name>
    <name evidence="14" type="ORF">FB562_1615</name>
</gene>
<evidence type="ECO:0000313" key="14">
    <source>
        <dbReference type="EMBL" id="TQL48521.1"/>
    </source>
</evidence>
<dbReference type="SMART" id="SM00382">
    <property type="entry name" value="AAA"/>
    <property type="match status" value="1"/>
</dbReference>
<feature type="compositionally biased region" description="Basic residues" evidence="12">
    <location>
        <begin position="237"/>
        <end position="246"/>
    </location>
</feature>
<feature type="compositionally biased region" description="Low complexity" evidence="12">
    <location>
        <begin position="263"/>
        <end position="284"/>
    </location>
</feature>
<dbReference type="SMART" id="SM00357">
    <property type="entry name" value="CSP"/>
    <property type="match status" value="1"/>
</dbReference>
<evidence type="ECO:0000256" key="12">
    <source>
        <dbReference type="SAM" id="MobiDB-lite"/>
    </source>
</evidence>
<keyword evidence="6 9" id="KW-0694">RNA-binding</keyword>
<dbReference type="InterPro" id="IPR004665">
    <property type="entry name" value="Term_rho"/>
</dbReference>
<dbReference type="GO" id="GO:0016787">
    <property type="term" value="F:hydrolase activity"/>
    <property type="evidence" value="ECO:0007669"/>
    <property type="project" value="UniProtKB-KW"/>
</dbReference>
<proteinExistence type="inferred from homology"/>
<keyword evidence="3 9" id="KW-0378">Hydrolase</keyword>
<dbReference type="SMART" id="SM00959">
    <property type="entry name" value="Rho_N"/>
    <property type="match status" value="1"/>
</dbReference>
<keyword evidence="4 9" id="KW-0347">Helicase</keyword>
<dbReference type="GO" id="GO:0006353">
    <property type="term" value="P:DNA-templated transcription termination"/>
    <property type="evidence" value="ECO:0007669"/>
    <property type="project" value="UniProtKB-UniRule"/>
</dbReference>
<evidence type="ECO:0000256" key="9">
    <source>
        <dbReference type="HAMAP-Rule" id="MF_01884"/>
    </source>
</evidence>
<dbReference type="InterPro" id="IPR041703">
    <property type="entry name" value="Rho_factor_ATP-bd"/>
</dbReference>
<dbReference type="InterPro" id="IPR011129">
    <property type="entry name" value="CSD"/>
</dbReference>
<dbReference type="InterPro" id="IPR027417">
    <property type="entry name" value="P-loop_NTPase"/>
</dbReference>
<dbReference type="InterPro" id="IPR011112">
    <property type="entry name" value="Rho-like_N"/>
</dbReference>
<dbReference type="GO" id="GO:0003723">
    <property type="term" value="F:RNA binding"/>
    <property type="evidence" value="ECO:0007669"/>
    <property type="project" value="UniProtKB-UniRule"/>
</dbReference>
<evidence type="ECO:0000256" key="7">
    <source>
        <dbReference type="ARBA" id="ARBA00023015"/>
    </source>
</evidence>
<feature type="binding site" evidence="9">
    <location>
        <position position="496"/>
    </location>
    <ligand>
        <name>ATP</name>
        <dbReference type="ChEBI" id="CHEBI:30616"/>
    </ligand>
</feature>
<feature type="compositionally biased region" description="Low complexity" evidence="12">
    <location>
        <begin position="162"/>
        <end position="182"/>
    </location>
</feature>
<dbReference type="Pfam" id="PF00006">
    <property type="entry name" value="ATP-synt_ab"/>
    <property type="match status" value="1"/>
</dbReference>
<dbReference type="Proteomes" id="UP000317998">
    <property type="component" value="Unassembled WGS sequence"/>
</dbReference>
<name>A0A542YKC4_9MICO</name>
<dbReference type="InterPro" id="IPR000194">
    <property type="entry name" value="ATPase_F1/V1/A1_a/bsu_nucl-bd"/>
</dbReference>
<dbReference type="InterPro" id="IPR012340">
    <property type="entry name" value="NA-bd_OB-fold"/>
</dbReference>
<keyword evidence="2 9" id="KW-0547">Nucleotide-binding</keyword>
<dbReference type="PANTHER" id="PTHR46425">
    <property type="entry name" value="TRANSCRIPTION TERMINATION FACTOR RHO"/>
    <property type="match status" value="1"/>
</dbReference>
<dbReference type="Pfam" id="PF07497">
    <property type="entry name" value="Rho_RNA_bind"/>
    <property type="match status" value="1"/>
</dbReference>
<dbReference type="Gene3D" id="3.40.50.300">
    <property type="entry name" value="P-loop containing nucleotide triphosphate hydrolases"/>
    <property type="match status" value="1"/>
</dbReference>
<dbReference type="Gene3D" id="2.40.50.140">
    <property type="entry name" value="Nucleic acid-binding proteins"/>
    <property type="match status" value="1"/>
</dbReference>
<keyword evidence="1 9" id="KW-0806">Transcription termination</keyword>
<dbReference type="InterPro" id="IPR003593">
    <property type="entry name" value="AAA+_ATPase"/>
</dbReference>